<protein>
    <submittedName>
        <fullName evidence="7">Lipase</fullName>
    </submittedName>
</protein>
<comment type="catalytic activity">
    <reaction evidence="3">
        <text>a diacylglycerol + H2O = a monoacylglycerol + a fatty acid + H(+)</text>
        <dbReference type="Rhea" id="RHEA:32731"/>
        <dbReference type="ChEBI" id="CHEBI:15377"/>
        <dbReference type="ChEBI" id="CHEBI:15378"/>
        <dbReference type="ChEBI" id="CHEBI:17408"/>
        <dbReference type="ChEBI" id="CHEBI:18035"/>
        <dbReference type="ChEBI" id="CHEBI:28868"/>
    </reaction>
</comment>
<feature type="domain" description="Fungal lipase-type" evidence="6">
    <location>
        <begin position="107"/>
        <end position="248"/>
    </location>
</feature>
<dbReference type="PANTHER" id="PTHR45856">
    <property type="entry name" value="ALPHA/BETA-HYDROLASES SUPERFAMILY PROTEIN"/>
    <property type="match status" value="1"/>
</dbReference>
<feature type="chain" id="PRO_5040312328" evidence="5">
    <location>
        <begin position="22"/>
        <end position="317"/>
    </location>
</feature>
<organism evidence="7 8">
    <name type="scientific">Russula ochroleuca</name>
    <dbReference type="NCBI Taxonomy" id="152965"/>
    <lineage>
        <taxon>Eukaryota</taxon>
        <taxon>Fungi</taxon>
        <taxon>Dikarya</taxon>
        <taxon>Basidiomycota</taxon>
        <taxon>Agaricomycotina</taxon>
        <taxon>Agaricomycetes</taxon>
        <taxon>Russulales</taxon>
        <taxon>Russulaceae</taxon>
        <taxon>Russula</taxon>
    </lineage>
</organism>
<dbReference type="Gene3D" id="3.40.50.1820">
    <property type="entry name" value="alpha/beta hydrolase"/>
    <property type="match status" value="1"/>
</dbReference>
<comment type="catalytic activity">
    <reaction evidence="4">
        <text>a monoacylglycerol + H2O = glycerol + a fatty acid + H(+)</text>
        <dbReference type="Rhea" id="RHEA:15245"/>
        <dbReference type="ChEBI" id="CHEBI:15377"/>
        <dbReference type="ChEBI" id="CHEBI:15378"/>
        <dbReference type="ChEBI" id="CHEBI:17408"/>
        <dbReference type="ChEBI" id="CHEBI:17754"/>
        <dbReference type="ChEBI" id="CHEBI:28868"/>
    </reaction>
</comment>
<dbReference type="SUPFAM" id="SSF53474">
    <property type="entry name" value="alpha/beta-Hydrolases"/>
    <property type="match status" value="1"/>
</dbReference>
<comment type="similarity">
    <text evidence="2">Belongs to the AB hydrolase superfamily. Lipase family. Class 3 subfamily.</text>
</comment>
<dbReference type="Proteomes" id="UP000759537">
    <property type="component" value="Unassembled WGS sequence"/>
</dbReference>
<comment type="caution">
    <text evidence="7">The sequence shown here is derived from an EMBL/GenBank/DDBJ whole genome shotgun (WGS) entry which is preliminary data.</text>
</comment>
<dbReference type="InterPro" id="IPR051218">
    <property type="entry name" value="Sec_MonoDiacylglyc_Lipase"/>
</dbReference>
<proteinExistence type="inferred from homology"/>
<dbReference type="GO" id="GO:0006629">
    <property type="term" value="P:lipid metabolic process"/>
    <property type="evidence" value="ECO:0007669"/>
    <property type="project" value="InterPro"/>
</dbReference>
<keyword evidence="1" id="KW-1015">Disulfide bond</keyword>
<evidence type="ECO:0000256" key="3">
    <source>
        <dbReference type="ARBA" id="ARBA00047591"/>
    </source>
</evidence>
<evidence type="ECO:0000313" key="7">
    <source>
        <dbReference type="EMBL" id="KAF8467152.1"/>
    </source>
</evidence>
<dbReference type="EMBL" id="WHVB01000037">
    <property type="protein sequence ID" value="KAF8467152.1"/>
    <property type="molecule type" value="Genomic_DNA"/>
</dbReference>
<keyword evidence="5" id="KW-0732">Signal</keyword>
<dbReference type="PANTHER" id="PTHR45856:SF25">
    <property type="entry name" value="FUNGAL LIPASE-LIKE DOMAIN-CONTAINING PROTEIN"/>
    <property type="match status" value="1"/>
</dbReference>
<dbReference type="AlphaFoldDB" id="A0A9P5JX72"/>
<evidence type="ECO:0000256" key="4">
    <source>
        <dbReference type="ARBA" id="ARBA00048461"/>
    </source>
</evidence>
<dbReference type="Pfam" id="PF01764">
    <property type="entry name" value="Lipase_3"/>
    <property type="match status" value="1"/>
</dbReference>
<evidence type="ECO:0000256" key="2">
    <source>
        <dbReference type="ARBA" id="ARBA00043996"/>
    </source>
</evidence>
<feature type="signal peptide" evidence="5">
    <location>
        <begin position="1"/>
        <end position="21"/>
    </location>
</feature>
<name>A0A9P5JX72_9AGAM</name>
<evidence type="ECO:0000259" key="6">
    <source>
        <dbReference type="Pfam" id="PF01764"/>
    </source>
</evidence>
<dbReference type="InterPro" id="IPR029058">
    <property type="entry name" value="AB_hydrolase_fold"/>
</dbReference>
<evidence type="ECO:0000313" key="8">
    <source>
        <dbReference type="Proteomes" id="UP000759537"/>
    </source>
</evidence>
<dbReference type="CDD" id="cd00519">
    <property type="entry name" value="Lipase_3"/>
    <property type="match status" value="1"/>
</dbReference>
<reference evidence="7" key="2">
    <citation type="journal article" date="2020" name="Nat. Commun.">
        <title>Large-scale genome sequencing of mycorrhizal fungi provides insights into the early evolution of symbiotic traits.</title>
        <authorList>
            <person name="Miyauchi S."/>
            <person name="Kiss E."/>
            <person name="Kuo A."/>
            <person name="Drula E."/>
            <person name="Kohler A."/>
            <person name="Sanchez-Garcia M."/>
            <person name="Morin E."/>
            <person name="Andreopoulos B."/>
            <person name="Barry K.W."/>
            <person name="Bonito G."/>
            <person name="Buee M."/>
            <person name="Carver A."/>
            <person name="Chen C."/>
            <person name="Cichocki N."/>
            <person name="Clum A."/>
            <person name="Culley D."/>
            <person name="Crous P.W."/>
            <person name="Fauchery L."/>
            <person name="Girlanda M."/>
            <person name="Hayes R.D."/>
            <person name="Keri Z."/>
            <person name="LaButti K."/>
            <person name="Lipzen A."/>
            <person name="Lombard V."/>
            <person name="Magnuson J."/>
            <person name="Maillard F."/>
            <person name="Murat C."/>
            <person name="Nolan M."/>
            <person name="Ohm R.A."/>
            <person name="Pangilinan J."/>
            <person name="Pereira M.F."/>
            <person name="Perotto S."/>
            <person name="Peter M."/>
            <person name="Pfister S."/>
            <person name="Riley R."/>
            <person name="Sitrit Y."/>
            <person name="Stielow J.B."/>
            <person name="Szollosi G."/>
            <person name="Zifcakova L."/>
            <person name="Stursova M."/>
            <person name="Spatafora J.W."/>
            <person name="Tedersoo L."/>
            <person name="Vaario L.M."/>
            <person name="Yamada A."/>
            <person name="Yan M."/>
            <person name="Wang P."/>
            <person name="Xu J."/>
            <person name="Bruns T."/>
            <person name="Baldrian P."/>
            <person name="Vilgalys R."/>
            <person name="Dunand C."/>
            <person name="Henrissat B."/>
            <person name="Grigoriev I.V."/>
            <person name="Hibbett D."/>
            <person name="Nagy L.G."/>
            <person name="Martin F.M."/>
        </authorList>
    </citation>
    <scope>NUCLEOTIDE SEQUENCE</scope>
    <source>
        <strain evidence="7">Prilba</strain>
    </source>
</reference>
<sequence length="317" mass="33888">MPLRLPNFMVSFLCLFALASAVLVRATAISVKRQAIAPLSSTQIGVFAPFTHLASAAYCDPSTTRTWTCGANCQAVPDFQPVAAGGDGSDTQFWYVGSSNSLNTVIVAHQGTNPHQLLALLTDADFFLKQLDTSLFPGIPSSVEAHSGFVDEQAKTASEILFHVQNTLSTQGLSSVTVVGHSLGGALALLDGVYLSLQLPKTVAVKVISYGMPRVGNQAFANFVDSQLSGVVTHINNEEDPIPIVPGRTLGFHHPSGEIHIQDSGVWDACPGAFLLTLSLTHTFSLPALFLWFGRSGSDIVQNFSGQDNPSQLWHRR</sequence>
<dbReference type="InterPro" id="IPR002921">
    <property type="entry name" value="Fungal_lipase-type"/>
</dbReference>
<evidence type="ECO:0000256" key="5">
    <source>
        <dbReference type="SAM" id="SignalP"/>
    </source>
</evidence>
<dbReference type="OrthoDB" id="426718at2759"/>
<accession>A0A9P5JX72</accession>
<gene>
    <name evidence="7" type="ORF">DFH94DRAFT_300135</name>
</gene>
<evidence type="ECO:0000256" key="1">
    <source>
        <dbReference type="ARBA" id="ARBA00023157"/>
    </source>
</evidence>
<reference evidence="7" key="1">
    <citation type="submission" date="2019-10" db="EMBL/GenBank/DDBJ databases">
        <authorList>
            <consortium name="DOE Joint Genome Institute"/>
            <person name="Kuo A."/>
            <person name="Miyauchi S."/>
            <person name="Kiss E."/>
            <person name="Drula E."/>
            <person name="Kohler A."/>
            <person name="Sanchez-Garcia M."/>
            <person name="Andreopoulos B."/>
            <person name="Barry K.W."/>
            <person name="Bonito G."/>
            <person name="Buee M."/>
            <person name="Carver A."/>
            <person name="Chen C."/>
            <person name="Cichocki N."/>
            <person name="Clum A."/>
            <person name="Culley D."/>
            <person name="Crous P.W."/>
            <person name="Fauchery L."/>
            <person name="Girlanda M."/>
            <person name="Hayes R."/>
            <person name="Keri Z."/>
            <person name="LaButti K."/>
            <person name="Lipzen A."/>
            <person name="Lombard V."/>
            <person name="Magnuson J."/>
            <person name="Maillard F."/>
            <person name="Morin E."/>
            <person name="Murat C."/>
            <person name="Nolan M."/>
            <person name="Ohm R."/>
            <person name="Pangilinan J."/>
            <person name="Pereira M."/>
            <person name="Perotto S."/>
            <person name="Peter M."/>
            <person name="Riley R."/>
            <person name="Sitrit Y."/>
            <person name="Stielow B."/>
            <person name="Szollosi G."/>
            <person name="Zifcakova L."/>
            <person name="Stursova M."/>
            <person name="Spatafora J.W."/>
            <person name="Tedersoo L."/>
            <person name="Vaario L.-M."/>
            <person name="Yamada A."/>
            <person name="Yan M."/>
            <person name="Wang P."/>
            <person name="Xu J."/>
            <person name="Bruns T."/>
            <person name="Baldrian P."/>
            <person name="Vilgalys R."/>
            <person name="Henrissat B."/>
            <person name="Grigoriev I.V."/>
            <person name="Hibbett D."/>
            <person name="Nagy L.G."/>
            <person name="Martin F.M."/>
        </authorList>
    </citation>
    <scope>NUCLEOTIDE SEQUENCE</scope>
    <source>
        <strain evidence="7">Prilba</strain>
    </source>
</reference>
<keyword evidence="8" id="KW-1185">Reference proteome</keyword>